<evidence type="ECO:0000256" key="3">
    <source>
        <dbReference type="ARBA" id="ARBA00023014"/>
    </source>
</evidence>
<feature type="domain" description="4Fe-4S ferredoxin-type" evidence="4">
    <location>
        <begin position="409"/>
        <end position="439"/>
    </location>
</feature>
<evidence type="ECO:0000259" key="4">
    <source>
        <dbReference type="PROSITE" id="PS51379"/>
    </source>
</evidence>
<evidence type="ECO:0000313" key="5">
    <source>
        <dbReference type="EMBL" id="MDO4841099.1"/>
    </source>
</evidence>
<dbReference type="PROSITE" id="PS51379">
    <property type="entry name" value="4FE4S_FER_2"/>
    <property type="match status" value="2"/>
</dbReference>
<dbReference type="SUPFAM" id="SSF54862">
    <property type="entry name" value="4Fe-4S ferredoxins"/>
    <property type="match status" value="1"/>
</dbReference>
<dbReference type="AlphaFoldDB" id="A0AA43RGK3"/>
<dbReference type="InterPro" id="IPR007345">
    <property type="entry name" value="Polysacch_pyruvyl_Trfase"/>
</dbReference>
<dbReference type="GO" id="GO:0051536">
    <property type="term" value="F:iron-sulfur cluster binding"/>
    <property type="evidence" value="ECO:0007669"/>
    <property type="project" value="UniProtKB-KW"/>
</dbReference>
<reference evidence="5" key="1">
    <citation type="submission" date="2023-07" db="EMBL/GenBank/DDBJ databases">
        <title>Between Cages and Wild: Unraveling the Impact of Captivity on Animal Microbiomes and Antimicrobial Resistance.</title>
        <authorList>
            <person name="Schmartz G.P."/>
            <person name="Rehner J."/>
            <person name="Schuff M.J."/>
            <person name="Becker S.L."/>
            <person name="Kravczyk M."/>
            <person name="Gurevich A."/>
            <person name="Francke R."/>
            <person name="Mueller R."/>
            <person name="Keller V."/>
            <person name="Keller A."/>
        </authorList>
    </citation>
    <scope>NUCLEOTIDE SEQUENCE</scope>
    <source>
        <strain evidence="5">S12M_St_49</strain>
    </source>
</reference>
<keyword evidence="2" id="KW-0408">Iron</keyword>
<evidence type="ECO:0000256" key="2">
    <source>
        <dbReference type="ARBA" id="ARBA00023004"/>
    </source>
</evidence>
<dbReference type="InterPro" id="IPR017896">
    <property type="entry name" value="4Fe4S_Fe-S-bd"/>
</dbReference>
<dbReference type="InterPro" id="IPR007525">
    <property type="entry name" value="FrhB_FdhB_C"/>
</dbReference>
<comment type="caution">
    <text evidence="5">The sequence shown here is derived from an EMBL/GenBank/DDBJ whole genome shotgun (WGS) entry which is preliminary data.</text>
</comment>
<dbReference type="Gene3D" id="3.30.70.20">
    <property type="match status" value="1"/>
</dbReference>
<feature type="domain" description="4Fe-4S ferredoxin-type" evidence="4">
    <location>
        <begin position="375"/>
        <end position="404"/>
    </location>
</feature>
<dbReference type="Pfam" id="PF04230">
    <property type="entry name" value="PS_pyruv_trans"/>
    <property type="match status" value="1"/>
</dbReference>
<protein>
    <submittedName>
        <fullName evidence="5">Coenzyme F420 hydrogenase/dehydrogenase, beta subunit C-terminal domain</fullName>
    </submittedName>
</protein>
<keyword evidence="6" id="KW-1185">Reference proteome</keyword>
<dbReference type="InterPro" id="IPR017900">
    <property type="entry name" value="4Fe4S_Fe_S_CS"/>
</dbReference>
<sequence length="759" mass="82841">MNSPTAEKNILSGKKIGVITPYDSNNYGAYLQAFSTKCILERHGADVAFLKFRGNEQRKKLFCRSLPTKRELLHPMRIRANKAFAQRKYEVFSKAWERFSTLDKVPFIQRDAFVLSSDEIWNVHHAVFQDNAVFFGYGLQGAISYAASVGKSTADDIKACPKSCKGMTSLARVLVRDEASADAVETITGARPEIVLDPTLLLDWGDCALPAELPAEPYVLVYAYSERDLPIQQICEFAKERGLKLVSVGFNLPFCDECLLPVPLEFYSLMREAEYVVTTTFHGSIFAMLSHSRFLTFPTSQKTGHLLKVFGMDGRAPEGTAFATAADFAAALVAPVDYGAFEARRCVLRDRSVSLLMEGLDDALAARRKRGHGGVDAVVRAGLCAGCGACRSSCAKGAISMEEGPDGALLPVIDDAKCVSCGTCDRACPVNSHVELAPPSACYAAWMEGDARDPRSTSGGVGHALACRCVAGGGTAFGAVTNGAAVRHVGITSLGEIWRLCGSKYVQSDIGDCYREIRSLLVSGQKVLFTGTPCQVAGLRSFLGKDWPNLTTADLVCHGTPPQRLLREHIESVVGDAGKVTYVSFRQKDKYLLTIGGEEGALYSAELQRDSYYHSFMGCLVFRDSCFACPYAKAERVGDLTIGDFWGLDRTTLSVPYQGNVSVVLVNSKKGDEALKGIDFIHLEERQLSEAVAGNSQLRRPSIAAKESKELKILLGRMSFDEAFRASGAYKKFLIIQVKRSKALAPLRAAKRLVRWRSK</sequence>
<dbReference type="Pfam" id="PF12838">
    <property type="entry name" value="Fer4_7"/>
    <property type="match status" value="1"/>
</dbReference>
<proteinExistence type="predicted"/>
<keyword evidence="1" id="KW-0479">Metal-binding</keyword>
<dbReference type="PANTHER" id="PTHR43193:SF2">
    <property type="entry name" value="POLYFERREDOXIN PROTEIN FWDF"/>
    <property type="match status" value="1"/>
</dbReference>
<evidence type="ECO:0000313" key="6">
    <source>
        <dbReference type="Proteomes" id="UP001168575"/>
    </source>
</evidence>
<dbReference type="PANTHER" id="PTHR43193">
    <property type="match status" value="1"/>
</dbReference>
<dbReference type="InterPro" id="IPR052977">
    <property type="entry name" value="Polyferredoxin-like_ET"/>
</dbReference>
<dbReference type="Pfam" id="PF04432">
    <property type="entry name" value="FrhB_FdhB_C"/>
    <property type="match status" value="1"/>
</dbReference>
<evidence type="ECO:0000256" key="1">
    <source>
        <dbReference type="ARBA" id="ARBA00022723"/>
    </source>
</evidence>
<dbReference type="Proteomes" id="UP001168575">
    <property type="component" value="Unassembled WGS sequence"/>
</dbReference>
<dbReference type="EMBL" id="JAUMVS010000002">
    <property type="protein sequence ID" value="MDO4841099.1"/>
    <property type="molecule type" value="Genomic_DNA"/>
</dbReference>
<gene>
    <name evidence="5" type="ORF">Q3982_00270</name>
</gene>
<name>A0AA43RGK3_9ACTN</name>
<dbReference type="PROSITE" id="PS00198">
    <property type="entry name" value="4FE4S_FER_1"/>
    <property type="match status" value="1"/>
</dbReference>
<dbReference type="GO" id="GO:0046872">
    <property type="term" value="F:metal ion binding"/>
    <property type="evidence" value="ECO:0007669"/>
    <property type="project" value="UniProtKB-KW"/>
</dbReference>
<organism evidence="5 6">
    <name type="scientific">Phoenicibacter congonensis</name>
    <dbReference type="NCBI Taxonomy" id="1944646"/>
    <lineage>
        <taxon>Bacteria</taxon>
        <taxon>Bacillati</taxon>
        <taxon>Actinomycetota</taxon>
        <taxon>Coriobacteriia</taxon>
        <taxon>Eggerthellales</taxon>
        <taxon>Eggerthellaceae</taxon>
        <taxon>Phoenicibacter</taxon>
    </lineage>
</organism>
<accession>A0AA43RGK3</accession>
<keyword evidence="3" id="KW-0411">Iron-sulfur</keyword>